<gene>
    <name evidence="2" type="ORF">HH304_01175</name>
</gene>
<dbReference type="InterPro" id="IPR029057">
    <property type="entry name" value="PRTase-like"/>
</dbReference>
<sequence length="225" mass="26152">MLSDFLSLFFPEYCLSCGKLLYKHETESLCINCISDLPVTDFHECIDNELRYRLSIRFPIDFAFSYLYYRKGNIVSTILDDIKYKGNRQFAYDLGKRYAQFIKEDLSDYVLVPVPLHKKKKEIRGFNQSEEFSKGLSEILGCNLRTDLFKRIYNMDSQTNKSRWERWVNTSETYILNSDADIPEKIIFVDDVITTGSTLEAIYDTIPDNLKSSISLGVISLAMTK</sequence>
<dbReference type="SUPFAM" id="SSF53271">
    <property type="entry name" value="PRTase-like"/>
    <property type="match status" value="1"/>
</dbReference>
<name>A0A848IRA1_9BACT</name>
<dbReference type="PANTHER" id="PTHR47505:SF1">
    <property type="entry name" value="DNA UTILIZATION PROTEIN YHGH"/>
    <property type="match status" value="1"/>
</dbReference>
<organism evidence="2 3">
    <name type="scientific">Marinigracilibium pacificum</name>
    <dbReference type="NCBI Taxonomy" id="2729599"/>
    <lineage>
        <taxon>Bacteria</taxon>
        <taxon>Pseudomonadati</taxon>
        <taxon>Bacteroidota</taxon>
        <taxon>Cytophagia</taxon>
        <taxon>Cytophagales</taxon>
        <taxon>Flammeovirgaceae</taxon>
        <taxon>Marinigracilibium</taxon>
    </lineage>
</organism>
<dbReference type="EMBL" id="JABBNU010000001">
    <property type="protein sequence ID" value="NMM46993.1"/>
    <property type="molecule type" value="Genomic_DNA"/>
</dbReference>
<accession>A0A848IRA1</accession>
<dbReference type="CDD" id="cd06223">
    <property type="entry name" value="PRTases_typeI"/>
    <property type="match status" value="1"/>
</dbReference>
<evidence type="ECO:0000256" key="1">
    <source>
        <dbReference type="ARBA" id="ARBA00008007"/>
    </source>
</evidence>
<dbReference type="AlphaFoldDB" id="A0A848IRA1"/>
<dbReference type="Gene3D" id="3.40.50.2020">
    <property type="match status" value="1"/>
</dbReference>
<proteinExistence type="inferred from homology"/>
<comment type="similarity">
    <text evidence="1">Belongs to the ComF/GntX family.</text>
</comment>
<dbReference type="RefSeq" id="WP_169677610.1">
    <property type="nucleotide sequence ID" value="NZ_JABBNU010000001.1"/>
</dbReference>
<dbReference type="InterPro" id="IPR051910">
    <property type="entry name" value="ComF/GntX_DNA_util-trans"/>
</dbReference>
<comment type="caution">
    <text evidence="2">The sequence shown here is derived from an EMBL/GenBank/DDBJ whole genome shotgun (WGS) entry which is preliminary data.</text>
</comment>
<reference evidence="2 3" key="1">
    <citation type="submission" date="2020-04" db="EMBL/GenBank/DDBJ databases">
        <title>Flammeovirgaceae bacterium KN852 isolated from deep sea.</title>
        <authorList>
            <person name="Zhang D.-C."/>
        </authorList>
    </citation>
    <scope>NUCLEOTIDE SEQUENCE [LARGE SCALE GENOMIC DNA]</scope>
    <source>
        <strain evidence="2 3">KN852</strain>
    </source>
</reference>
<keyword evidence="3" id="KW-1185">Reference proteome</keyword>
<evidence type="ECO:0000313" key="3">
    <source>
        <dbReference type="Proteomes" id="UP000559010"/>
    </source>
</evidence>
<evidence type="ECO:0000313" key="2">
    <source>
        <dbReference type="EMBL" id="NMM46993.1"/>
    </source>
</evidence>
<dbReference type="InterPro" id="IPR000836">
    <property type="entry name" value="PRTase_dom"/>
</dbReference>
<dbReference type="PANTHER" id="PTHR47505">
    <property type="entry name" value="DNA UTILIZATION PROTEIN YHGH"/>
    <property type="match status" value="1"/>
</dbReference>
<dbReference type="Proteomes" id="UP000559010">
    <property type="component" value="Unassembled WGS sequence"/>
</dbReference>
<protein>
    <submittedName>
        <fullName evidence="2">ComF family protein</fullName>
    </submittedName>
</protein>